<evidence type="ECO:0000313" key="1">
    <source>
        <dbReference type="EMBL" id="KAJ5547405.1"/>
    </source>
</evidence>
<reference evidence="1 2" key="1">
    <citation type="journal article" date="2023" name="IMA Fungus">
        <title>Comparative genomic study of the Penicillium genus elucidates a diverse pangenome and 15 lateral gene transfer events.</title>
        <authorList>
            <person name="Petersen C."/>
            <person name="Sorensen T."/>
            <person name="Nielsen M.R."/>
            <person name="Sondergaard T.E."/>
            <person name="Sorensen J.L."/>
            <person name="Fitzpatrick D.A."/>
            <person name="Frisvad J.C."/>
            <person name="Nielsen K.L."/>
        </authorList>
    </citation>
    <scope>NUCLEOTIDE SEQUENCE [LARGE SCALE GENOMIC DNA]</scope>
    <source>
        <strain evidence="1 2">IBT 35679</strain>
    </source>
</reference>
<dbReference type="EMBL" id="JAQIZZ010000003">
    <property type="protein sequence ID" value="KAJ5547405.1"/>
    <property type="molecule type" value="Genomic_DNA"/>
</dbReference>
<protein>
    <submittedName>
        <fullName evidence="1">Uncharacterized protein</fullName>
    </submittedName>
</protein>
<organism evidence="1 2">
    <name type="scientific">Penicillium frequentans</name>
    <dbReference type="NCBI Taxonomy" id="3151616"/>
    <lineage>
        <taxon>Eukaryota</taxon>
        <taxon>Fungi</taxon>
        <taxon>Dikarya</taxon>
        <taxon>Ascomycota</taxon>
        <taxon>Pezizomycotina</taxon>
        <taxon>Eurotiomycetes</taxon>
        <taxon>Eurotiomycetidae</taxon>
        <taxon>Eurotiales</taxon>
        <taxon>Aspergillaceae</taxon>
        <taxon>Penicillium</taxon>
    </lineage>
</organism>
<dbReference type="AlphaFoldDB" id="A0AAD6D1N8"/>
<proteinExistence type="predicted"/>
<name>A0AAD6D1N8_9EURO</name>
<sequence length="82" mass="9317">MYNVMRRLDGLFCEGRFDALFIRPRTMEELWTERTGGNRDGCSPGEGFVVRETRTNSSRNRSLALASGSSGSWWLTDPLWGV</sequence>
<dbReference type="Proteomes" id="UP001220324">
    <property type="component" value="Unassembled WGS sequence"/>
</dbReference>
<gene>
    <name evidence="1" type="ORF">N7494_004990</name>
</gene>
<evidence type="ECO:0000313" key="2">
    <source>
        <dbReference type="Proteomes" id="UP001220324"/>
    </source>
</evidence>
<accession>A0AAD6D1N8</accession>
<comment type="caution">
    <text evidence="1">The sequence shown here is derived from an EMBL/GenBank/DDBJ whole genome shotgun (WGS) entry which is preliminary data.</text>
</comment>
<keyword evidence="2" id="KW-1185">Reference proteome</keyword>